<accession>A0ABW3BDL2</accession>
<dbReference type="InterPro" id="IPR007278">
    <property type="entry name" value="DUF397"/>
</dbReference>
<protein>
    <submittedName>
        <fullName evidence="3">DUF397 domain-containing protein</fullName>
    </submittedName>
</protein>
<evidence type="ECO:0000256" key="1">
    <source>
        <dbReference type="SAM" id="MobiDB-lite"/>
    </source>
</evidence>
<organism evidence="3 4">
    <name type="scientific">Streptomonospora algeriensis</name>
    <dbReference type="NCBI Taxonomy" id="995084"/>
    <lineage>
        <taxon>Bacteria</taxon>
        <taxon>Bacillati</taxon>
        <taxon>Actinomycetota</taxon>
        <taxon>Actinomycetes</taxon>
        <taxon>Streptosporangiales</taxon>
        <taxon>Nocardiopsidaceae</taxon>
        <taxon>Streptomonospora</taxon>
    </lineage>
</organism>
<feature type="domain" description="DUF397" evidence="2">
    <location>
        <begin position="18"/>
        <end position="68"/>
    </location>
</feature>
<sequence>MIRPGAPRWSRRPNMDTGWHKSSYSQPSGDCVECRTHADRALVRDTQHRSAGHLDFPLSEWQAFLRAAHTL</sequence>
<feature type="region of interest" description="Disordered" evidence="1">
    <location>
        <begin position="1"/>
        <end position="30"/>
    </location>
</feature>
<dbReference type="EMBL" id="JBHTHR010000218">
    <property type="protein sequence ID" value="MFD0801422.1"/>
    <property type="molecule type" value="Genomic_DNA"/>
</dbReference>
<dbReference type="Proteomes" id="UP001596956">
    <property type="component" value="Unassembled WGS sequence"/>
</dbReference>
<evidence type="ECO:0000313" key="3">
    <source>
        <dbReference type="EMBL" id="MFD0801422.1"/>
    </source>
</evidence>
<name>A0ABW3BDL2_9ACTN</name>
<evidence type="ECO:0000313" key="4">
    <source>
        <dbReference type="Proteomes" id="UP001596956"/>
    </source>
</evidence>
<gene>
    <name evidence="3" type="ORF">ACFQZU_08840</name>
</gene>
<proteinExistence type="predicted"/>
<reference evidence="4" key="1">
    <citation type="journal article" date="2019" name="Int. J. Syst. Evol. Microbiol.">
        <title>The Global Catalogue of Microorganisms (GCM) 10K type strain sequencing project: providing services to taxonomists for standard genome sequencing and annotation.</title>
        <authorList>
            <consortium name="The Broad Institute Genomics Platform"/>
            <consortium name="The Broad Institute Genome Sequencing Center for Infectious Disease"/>
            <person name="Wu L."/>
            <person name="Ma J."/>
        </authorList>
    </citation>
    <scope>NUCLEOTIDE SEQUENCE [LARGE SCALE GENOMIC DNA]</scope>
    <source>
        <strain evidence="4">CCUG 63369</strain>
    </source>
</reference>
<dbReference type="Pfam" id="PF04149">
    <property type="entry name" value="DUF397"/>
    <property type="match status" value="1"/>
</dbReference>
<comment type="caution">
    <text evidence="3">The sequence shown here is derived from an EMBL/GenBank/DDBJ whole genome shotgun (WGS) entry which is preliminary data.</text>
</comment>
<keyword evidence="4" id="KW-1185">Reference proteome</keyword>
<evidence type="ECO:0000259" key="2">
    <source>
        <dbReference type="Pfam" id="PF04149"/>
    </source>
</evidence>